<organism evidence="1 2">
    <name type="scientific">Punica granatum</name>
    <name type="common">Pomegranate</name>
    <dbReference type="NCBI Taxonomy" id="22663"/>
    <lineage>
        <taxon>Eukaryota</taxon>
        <taxon>Viridiplantae</taxon>
        <taxon>Streptophyta</taxon>
        <taxon>Embryophyta</taxon>
        <taxon>Tracheophyta</taxon>
        <taxon>Spermatophyta</taxon>
        <taxon>Magnoliopsida</taxon>
        <taxon>eudicotyledons</taxon>
        <taxon>Gunneridae</taxon>
        <taxon>Pentapetalae</taxon>
        <taxon>rosids</taxon>
        <taxon>malvids</taxon>
        <taxon>Myrtales</taxon>
        <taxon>Lythraceae</taxon>
        <taxon>Punica</taxon>
    </lineage>
</organism>
<dbReference type="EMBL" id="MTKT01005400">
    <property type="protein sequence ID" value="OWM67097.1"/>
    <property type="molecule type" value="Genomic_DNA"/>
</dbReference>
<evidence type="ECO:0000313" key="2">
    <source>
        <dbReference type="Proteomes" id="UP000197138"/>
    </source>
</evidence>
<protein>
    <submittedName>
        <fullName evidence="1">Uncharacterized protein</fullName>
    </submittedName>
</protein>
<dbReference type="Proteomes" id="UP000197138">
    <property type="component" value="Unassembled WGS sequence"/>
</dbReference>
<proteinExistence type="predicted"/>
<comment type="caution">
    <text evidence="1">The sequence shown here is derived from an EMBL/GenBank/DDBJ whole genome shotgun (WGS) entry which is preliminary data.</text>
</comment>
<gene>
    <name evidence="1" type="ORF">CDL15_Pgr000549</name>
</gene>
<name>A0A218W2M9_PUNGR</name>
<accession>A0A218W2M9</accession>
<reference evidence="2" key="1">
    <citation type="journal article" date="2017" name="Plant J.">
        <title>The pomegranate (Punica granatum L.) genome and the genomics of punicalagin biosynthesis.</title>
        <authorList>
            <person name="Qin G."/>
            <person name="Xu C."/>
            <person name="Ming R."/>
            <person name="Tang H."/>
            <person name="Guyot R."/>
            <person name="Kramer E.M."/>
            <person name="Hu Y."/>
            <person name="Yi X."/>
            <person name="Qi Y."/>
            <person name="Xu X."/>
            <person name="Gao Z."/>
            <person name="Pan H."/>
            <person name="Jian J."/>
            <person name="Tian Y."/>
            <person name="Yue Z."/>
            <person name="Xu Y."/>
        </authorList>
    </citation>
    <scope>NUCLEOTIDE SEQUENCE [LARGE SCALE GENOMIC DNA]</scope>
    <source>
        <strain evidence="2">cv. Dabenzi</strain>
    </source>
</reference>
<evidence type="ECO:0000313" key="1">
    <source>
        <dbReference type="EMBL" id="OWM67097.1"/>
    </source>
</evidence>
<sequence>MREDAGGSGGLRDDKDLEDRNARLWLLDNGDATLWLMLWNLEKQDLAITMRIRADKKVTYCEKIPKQSTQH</sequence>
<dbReference type="AlphaFoldDB" id="A0A218W2M9"/>